<dbReference type="EMBL" id="KZ826209">
    <property type="protein sequence ID" value="PYH87585.1"/>
    <property type="molecule type" value="Genomic_DNA"/>
</dbReference>
<name>A0A319CQE1_9EURO</name>
<feature type="region of interest" description="Disordered" evidence="1">
    <location>
        <begin position="115"/>
        <end position="135"/>
    </location>
</feature>
<protein>
    <submittedName>
        <fullName evidence="2">Uncharacterized protein</fullName>
    </submittedName>
</protein>
<reference evidence="2 3" key="1">
    <citation type="submission" date="2018-02" db="EMBL/GenBank/DDBJ databases">
        <title>The genomes of Aspergillus section Nigri reveals drivers in fungal speciation.</title>
        <authorList>
            <consortium name="DOE Joint Genome Institute"/>
            <person name="Vesth T.C."/>
            <person name="Nybo J."/>
            <person name="Theobald S."/>
            <person name="Brandl J."/>
            <person name="Frisvad J.C."/>
            <person name="Nielsen K.F."/>
            <person name="Lyhne E.K."/>
            <person name="Kogle M.E."/>
            <person name="Kuo A."/>
            <person name="Riley R."/>
            <person name="Clum A."/>
            <person name="Nolan M."/>
            <person name="Lipzen A."/>
            <person name="Salamov A."/>
            <person name="Henrissat B."/>
            <person name="Wiebenga A."/>
            <person name="De vries R.P."/>
            <person name="Grigoriev I.V."/>
            <person name="Mortensen U.H."/>
            <person name="Andersen M.R."/>
            <person name="Baker S.E."/>
        </authorList>
    </citation>
    <scope>NUCLEOTIDE SEQUENCE [LARGE SCALE GENOMIC DNA]</scope>
    <source>
        <strain evidence="2 3">CBS 707.79</strain>
    </source>
</reference>
<dbReference type="Proteomes" id="UP000247810">
    <property type="component" value="Unassembled WGS sequence"/>
</dbReference>
<evidence type="ECO:0000313" key="3">
    <source>
        <dbReference type="Proteomes" id="UP000247810"/>
    </source>
</evidence>
<proteinExistence type="predicted"/>
<dbReference type="AlphaFoldDB" id="A0A319CQE1"/>
<dbReference type="VEuPathDB" id="FungiDB:BO71DRAFT_177424"/>
<evidence type="ECO:0000313" key="2">
    <source>
        <dbReference type="EMBL" id="PYH87585.1"/>
    </source>
</evidence>
<accession>A0A319CQE1</accession>
<sequence>MVSCMARRTLALALAIWATRGLWIPLAYPRVPSWLEDNPPLVSTPFVRLHNHPVPHPRKLGRSRMVGHGLIPWSPSVCFVRTHVLLTTMAPYTIPPGPLISAPSSTMTRPHNPIVVAPRQDGPHPKFFEARSPTG</sequence>
<gene>
    <name evidence="2" type="ORF">BO71DRAFT_177424</name>
</gene>
<organism evidence="2 3">
    <name type="scientific">Aspergillus ellipticus CBS 707.79</name>
    <dbReference type="NCBI Taxonomy" id="1448320"/>
    <lineage>
        <taxon>Eukaryota</taxon>
        <taxon>Fungi</taxon>
        <taxon>Dikarya</taxon>
        <taxon>Ascomycota</taxon>
        <taxon>Pezizomycotina</taxon>
        <taxon>Eurotiomycetes</taxon>
        <taxon>Eurotiomycetidae</taxon>
        <taxon>Eurotiales</taxon>
        <taxon>Aspergillaceae</taxon>
        <taxon>Aspergillus</taxon>
        <taxon>Aspergillus subgen. Circumdati</taxon>
    </lineage>
</organism>
<keyword evidence="3" id="KW-1185">Reference proteome</keyword>
<evidence type="ECO:0000256" key="1">
    <source>
        <dbReference type="SAM" id="MobiDB-lite"/>
    </source>
</evidence>